<evidence type="ECO:0000256" key="1">
    <source>
        <dbReference type="RuleBase" id="RU362044"/>
    </source>
</evidence>
<dbReference type="PANTHER" id="PTHR30188:SF3">
    <property type="entry name" value="ABC TRANSPORTER PERMEASE"/>
    <property type="match status" value="1"/>
</dbReference>
<feature type="transmembrane region" description="Helical" evidence="1">
    <location>
        <begin position="170"/>
        <end position="188"/>
    </location>
</feature>
<comment type="similarity">
    <text evidence="1">Belongs to the MlaE permease family.</text>
</comment>
<dbReference type="InterPro" id="IPR030802">
    <property type="entry name" value="Permease_MalE"/>
</dbReference>
<evidence type="ECO:0000313" key="2">
    <source>
        <dbReference type="EMBL" id="BCX80862.1"/>
    </source>
</evidence>
<dbReference type="Pfam" id="PF02405">
    <property type="entry name" value="MlaE"/>
    <property type="match status" value="1"/>
</dbReference>
<sequence>MQADDRSPRLSHRREGERLLVGLAGDWLLSAPARPRIDAVAALLDAPVRIVTVRDEGIGRWDSSLALWLQQLYDLCQTRGLELHIDQLPEGLRRLLQLATAVPPARTAPPHQERGWLAQLGQAALQILDETYAFVHFIGETTLAALRFVHGKARYRPVDLWLLLQECGPGALPIVTLIALLVGLILAYVGALQLQMFGAQIYVASLVGIGTLREMGAMMTAIIMAGRTGSAYAAQLGTMQVNEEVDAFRTLGLSPMEFLVIPRMLALIVMVPLLTLYADLVGMLGGALAAVTVFDLTLLEYVTQTRASLGLSDVIVGLVKAAVFGILIATAGCLQGIRCQRSAQAVGEASTTAVVTAIVAIVVADSLLTILFTRLGI</sequence>
<feature type="transmembrane region" description="Helical" evidence="1">
    <location>
        <begin position="258"/>
        <end position="277"/>
    </location>
</feature>
<feature type="transmembrane region" description="Helical" evidence="1">
    <location>
        <begin position="283"/>
        <end position="302"/>
    </location>
</feature>
<dbReference type="GO" id="GO:0005548">
    <property type="term" value="F:phospholipid transporter activity"/>
    <property type="evidence" value="ECO:0007669"/>
    <property type="project" value="TreeGrafter"/>
</dbReference>
<dbReference type="KEGG" id="mcau:MIT9_P0440"/>
<feature type="transmembrane region" description="Helical" evidence="1">
    <location>
        <begin position="314"/>
        <end position="337"/>
    </location>
</feature>
<dbReference type="EMBL" id="AP024714">
    <property type="protein sequence ID" value="BCX80862.1"/>
    <property type="molecule type" value="Genomic_DNA"/>
</dbReference>
<feature type="transmembrane region" description="Helical" evidence="1">
    <location>
        <begin position="194"/>
        <end position="212"/>
    </location>
</feature>
<dbReference type="GO" id="GO:0043190">
    <property type="term" value="C:ATP-binding cassette (ABC) transporter complex"/>
    <property type="evidence" value="ECO:0007669"/>
    <property type="project" value="InterPro"/>
</dbReference>
<name>A0AAU9CMZ5_9GAMM</name>
<evidence type="ECO:0000313" key="3">
    <source>
        <dbReference type="Proteomes" id="UP001321825"/>
    </source>
</evidence>
<keyword evidence="3" id="KW-1185">Reference proteome</keyword>
<keyword evidence="1" id="KW-0472">Membrane</keyword>
<keyword evidence="1" id="KW-0997">Cell inner membrane</keyword>
<dbReference type="Proteomes" id="UP001321825">
    <property type="component" value="Chromosome"/>
</dbReference>
<protein>
    <submittedName>
        <fullName evidence="2">Phospholipid/cholesterol/gamma-HCH transport system permease protein</fullName>
    </submittedName>
</protein>
<feature type="transmembrane region" description="Helical" evidence="1">
    <location>
        <begin position="349"/>
        <end position="372"/>
    </location>
</feature>
<dbReference type="NCBIfam" id="TIGR00056">
    <property type="entry name" value="MlaE family lipid ABC transporter permease subunit"/>
    <property type="match status" value="1"/>
</dbReference>
<keyword evidence="1" id="KW-1133">Transmembrane helix</keyword>
<accession>A0AAU9CMZ5</accession>
<dbReference type="AlphaFoldDB" id="A0AAU9CMZ5"/>
<comment type="subcellular location">
    <subcellularLocation>
        <location evidence="1">Cell inner membrane</location>
        <topology evidence="1">Multi-pass membrane protein</topology>
    </subcellularLocation>
</comment>
<organism evidence="2 3">
    <name type="scientific">Methylomarinovum caldicuralii</name>
    <dbReference type="NCBI Taxonomy" id="438856"/>
    <lineage>
        <taxon>Bacteria</taxon>
        <taxon>Pseudomonadati</taxon>
        <taxon>Pseudomonadota</taxon>
        <taxon>Gammaproteobacteria</taxon>
        <taxon>Methylococcales</taxon>
        <taxon>Methylothermaceae</taxon>
        <taxon>Methylomarinovum</taxon>
    </lineage>
</organism>
<proteinExistence type="inferred from homology"/>
<keyword evidence="1" id="KW-0812">Transmembrane</keyword>
<reference evidence="3" key="1">
    <citation type="journal article" date="2024" name="Int. J. Syst. Evol. Microbiol.">
        <title>Methylomarinovum tepidoasis sp. nov., a moderately thermophilic methanotroph of the family Methylothermaceae isolated from a deep-sea hydrothermal field.</title>
        <authorList>
            <person name="Hirayama H."/>
            <person name="Takaki Y."/>
            <person name="Abe M."/>
            <person name="Miyazaki M."/>
            <person name="Uematsu K."/>
            <person name="Matsui Y."/>
            <person name="Takai K."/>
        </authorList>
    </citation>
    <scope>NUCLEOTIDE SEQUENCE [LARGE SCALE GENOMIC DNA]</scope>
    <source>
        <strain evidence="3">IT-9</strain>
    </source>
</reference>
<dbReference type="RefSeq" id="WP_317705812.1">
    <property type="nucleotide sequence ID" value="NZ_AP024714.1"/>
</dbReference>
<dbReference type="InterPro" id="IPR003453">
    <property type="entry name" value="ABC_MlaE_roteobac"/>
</dbReference>
<dbReference type="PANTHER" id="PTHR30188">
    <property type="entry name" value="ABC TRANSPORTER PERMEASE PROTEIN-RELATED"/>
    <property type="match status" value="1"/>
</dbReference>
<keyword evidence="1" id="KW-1003">Cell membrane</keyword>
<gene>
    <name evidence="2" type="ORF">MIT9_P0440</name>
</gene>